<organism evidence="2">
    <name type="scientific">Strongyloides stercoralis</name>
    <name type="common">Threadworm</name>
    <dbReference type="NCBI Taxonomy" id="6248"/>
    <lineage>
        <taxon>Eukaryota</taxon>
        <taxon>Metazoa</taxon>
        <taxon>Ecdysozoa</taxon>
        <taxon>Nematoda</taxon>
        <taxon>Chromadorea</taxon>
        <taxon>Rhabditida</taxon>
        <taxon>Tylenchina</taxon>
        <taxon>Panagrolaimomorpha</taxon>
        <taxon>Strongyloidoidea</taxon>
        <taxon>Strongyloididae</taxon>
        <taxon>Strongyloides</taxon>
    </lineage>
</organism>
<dbReference type="WBParaSite" id="SSTP_0000837400.1">
    <property type="protein sequence ID" value="SSTP_0000837400.1"/>
    <property type="gene ID" value="SSTP_0000837400"/>
</dbReference>
<evidence type="ECO:0000313" key="3">
    <source>
        <dbReference type="WBParaSite" id="TCONS_00003517.p1"/>
    </source>
</evidence>
<dbReference type="Proteomes" id="UP000035681">
    <property type="component" value="Unplaced"/>
</dbReference>
<evidence type="ECO:0000313" key="2">
    <source>
        <dbReference type="WBParaSite" id="SSTP_0000837400.1"/>
    </source>
</evidence>
<keyword evidence="1" id="KW-1185">Reference proteome</keyword>
<protein>
    <submittedName>
        <fullName evidence="2 3">Uncharacterized protein</fullName>
    </submittedName>
</protein>
<dbReference type="WBParaSite" id="TCONS_00003517.p1">
    <property type="protein sequence ID" value="TCONS_00003517.p1"/>
    <property type="gene ID" value="XLOC_003258"/>
</dbReference>
<sequence length="101" mass="11402">MLSCNKSVTNYNEAKFPFYQDKDLYLDLLKLRITESKGTIDKKSKITPFQSNALCRAPVRPSLRRSRINNQIGLIKSRCLFPLSEIIPATPGDDGNAAEKK</sequence>
<accession>A0A0K0EFW7</accession>
<evidence type="ECO:0000313" key="1">
    <source>
        <dbReference type="Proteomes" id="UP000035681"/>
    </source>
</evidence>
<name>A0A0K0EFW7_STRER</name>
<proteinExistence type="predicted"/>
<reference evidence="2" key="1">
    <citation type="submission" date="2015-08" db="UniProtKB">
        <authorList>
            <consortium name="WormBaseParasite"/>
        </authorList>
    </citation>
    <scope>IDENTIFICATION</scope>
</reference>
<dbReference type="AlphaFoldDB" id="A0A0K0EFW7"/>